<sequence length="323" mass="34495">MPFDGGDDQRRLVALATSLGVAPSDLAGVVHHTAYEEALTGDATAVSPTSSRKPEDAFDVALSINAAGPGRQVAYLASRVGAVDTERLLRAAVVRATLDDLHLLEDLEPVSDSVAAVADGLDLRAADLSVLAHQHSLDHRDSYLLLYDNAAMLSDIPGAREYVGLHITRDPTAGTFDLADQEVPLWPLARVWLLALGCPAPLYPAGSPIPADAGTVRIEHTIATSPDRYSLVEDYTHNPGTGAIKTSVILLDHQDTASPYRLLVEDTFTTSPTFTYRVVEHGFATAQEASEAFEALLPPPPDFAVGRLPPTPPSSPGRRRTRD</sequence>
<comment type="caution">
    <text evidence="2">The sequence shown here is derived from an EMBL/GenBank/DDBJ whole genome shotgun (WGS) entry which is preliminary data.</text>
</comment>
<gene>
    <name evidence="2" type="ORF">EBN88_00440</name>
</gene>
<dbReference type="EMBL" id="RFFJ01000001">
    <property type="protein sequence ID" value="RMI46735.1"/>
    <property type="molecule type" value="Genomic_DNA"/>
</dbReference>
<evidence type="ECO:0000313" key="2">
    <source>
        <dbReference type="EMBL" id="RMI46735.1"/>
    </source>
</evidence>
<keyword evidence="3" id="KW-1185">Reference proteome</keyword>
<reference evidence="2 3" key="1">
    <citation type="submission" date="2018-10" db="EMBL/GenBank/DDBJ databases">
        <title>Isolation, diversity and antifungal activity of actinobacteria from wheat.</title>
        <authorList>
            <person name="Han C."/>
        </authorList>
    </citation>
    <scope>NUCLEOTIDE SEQUENCE [LARGE SCALE GENOMIC DNA]</scope>
    <source>
        <strain evidence="2 3">NEAU-YY642</strain>
    </source>
</reference>
<evidence type="ECO:0000313" key="3">
    <source>
        <dbReference type="Proteomes" id="UP000278673"/>
    </source>
</evidence>
<accession>A0A3M2MDL2</accession>
<dbReference type="AlphaFoldDB" id="A0A3M2MDL2"/>
<feature type="region of interest" description="Disordered" evidence="1">
    <location>
        <begin position="296"/>
        <end position="323"/>
    </location>
</feature>
<organism evidence="2 3">
    <name type="scientific">Streptomyces triticirhizae</name>
    <dbReference type="NCBI Taxonomy" id="2483353"/>
    <lineage>
        <taxon>Bacteria</taxon>
        <taxon>Bacillati</taxon>
        <taxon>Actinomycetota</taxon>
        <taxon>Actinomycetes</taxon>
        <taxon>Kitasatosporales</taxon>
        <taxon>Streptomycetaceae</taxon>
        <taxon>Streptomyces</taxon>
    </lineage>
</organism>
<protein>
    <submittedName>
        <fullName evidence="2">Uncharacterized protein</fullName>
    </submittedName>
</protein>
<evidence type="ECO:0000256" key="1">
    <source>
        <dbReference type="SAM" id="MobiDB-lite"/>
    </source>
</evidence>
<proteinExistence type="predicted"/>
<dbReference type="Proteomes" id="UP000278673">
    <property type="component" value="Unassembled WGS sequence"/>
</dbReference>
<name>A0A3M2MDL2_9ACTN</name>